<accession>A0A1M6R0B4</accession>
<dbReference type="Pfam" id="PF04616">
    <property type="entry name" value="Glyco_hydro_43"/>
    <property type="match status" value="1"/>
</dbReference>
<comment type="similarity">
    <text evidence="1 5">Belongs to the glycosyl hydrolase 43 family.</text>
</comment>
<sequence length="520" mass="59315">MFKNPLMGLDYPDVDVIRVEDTYYMVSTTMYFMPGCVILRSYDLVNWEIAGYVYETLEETPGHRLAGEQNIYGQGMWAASLRYHKGTFYICFVANDTHKTYLFQSESVEGPWRKQNIEGFYHDAALFFDEDDRVYIIAGNSAIWLTELRSDLTGPKEGGIRRIIVEDKDHPSLGYEGTHFYKINGRYYAFFIHSLRTEWFRTEACFSSDSLLGEFTGGDILQDDMGFRHSGVAQGGIVDTPDGKWYALLFQDRGAVGRIPVLVPLYWEGHAPVLGINGRVPLQLEVTSTRPDYRYEPLSASDDFDYKPSEDGKIHLKKVWQWNHNPHKELWSVTERPKALRLHSGKICENLTQSYNTLTQRTGEPESAAWVTVDGSGLKDGDYAGITALQGCYGAVALTRDKGEYALVMVGKSSPETSMTEDYGHTLPEKEYERIPVDSPMVTLKCRTDYREERDEAEFYYEKAGKWIPIGSSHKLTFKLDHFTGCRFGLFYYSTKETGGISDFLKFHYETVKAAEPVDA</sequence>
<dbReference type="AlphaFoldDB" id="A0A1M6R0B4"/>
<dbReference type="Pfam" id="PF17851">
    <property type="entry name" value="GH43_C2"/>
    <property type="match status" value="1"/>
</dbReference>
<evidence type="ECO:0000259" key="6">
    <source>
        <dbReference type="Pfam" id="PF17851"/>
    </source>
</evidence>
<proteinExistence type="inferred from homology"/>
<dbReference type="CDD" id="cd09001">
    <property type="entry name" value="GH43_FsAxh1-like"/>
    <property type="match status" value="1"/>
</dbReference>
<keyword evidence="3 5" id="KW-0326">Glycosidase</keyword>
<evidence type="ECO:0000313" key="8">
    <source>
        <dbReference type="Proteomes" id="UP000184386"/>
    </source>
</evidence>
<evidence type="ECO:0000256" key="4">
    <source>
        <dbReference type="PIRSR" id="PIRSR606710-2"/>
    </source>
</evidence>
<dbReference type="OrthoDB" id="9801455at2"/>
<evidence type="ECO:0000256" key="3">
    <source>
        <dbReference type="ARBA" id="ARBA00023295"/>
    </source>
</evidence>
<dbReference type="InterPro" id="IPR051795">
    <property type="entry name" value="Glycosyl_Hydrlase_43"/>
</dbReference>
<protein>
    <submittedName>
        <fullName evidence="7">Beta-xylosidase</fullName>
    </submittedName>
</protein>
<dbReference type="InterPro" id="IPR006710">
    <property type="entry name" value="Glyco_hydro_43"/>
</dbReference>
<dbReference type="SUPFAM" id="SSF75005">
    <property type="entry name" value="Arabinanase/levansucrase/invertase"/>
    <property type="match status" value="1"/>
</dbReference>
<dbReference type="Proteomes" id="UP000184386">
    <property type="component" value="Unassembled WGS sequence"/>
</dbReference>
<dbReference type="PANTHER" id="PTHR42812">
    <property type="entry name" value="BETA-XYLOSIDASE"/>
    <property type="match status" value="1"/>
</dbReference>
<dbReference type="RefSeq" id="WP_073275568.1">
    <property type="nucleotide sequence ID" value="NZ_FRAC01000010.1"/>
</dbReference>
<dbReference type="Gene3D" id="2.60.120.200">
    <property type="match status" value="1"/>
</dbReference>
<dbReference type="STRING" id="1121322.SAMN02745136_02107"/>
<feature type="domain" description="Beta-xylosidase C-terminal Concanavalin A-like" evidence="6">
    <location>
        <begin position="315"/>
        <end position="510"/>
    </location>
</feature>
<dbReference type="SUPFAM" id="SSF49899">
    <property type="entry name" value="Concanavalin A-like lectins/glucanases"/>
    <property type="match status" value="1"/>
</dbReference>
<dbReference type="InterPro" id="IPR023296">
    <property type="entry name" value="Glyco_hydro_beta-prop_sf"/>
</dbReference>
<evidence type="ECO:0000256" key="2">
    <source>
        <dbReference type="ARBA" id="ARBA00022801"/>
    </source>
</evidence>
<dbReference type="GO" id="GO:0005975">
    <property type="term" value="P:carbohydrate metabolic process"/>
    <property type="evidence" value="ECO:0007669"/>
    <property type="project" value="InterPro"/>
</dbReference>
<evidence type="ECO:0000313" key="7">
    <source>
        <dbReference type="EMBL" id="SHK25931.1"/>
    </source>
</evidence>
<keyword evidence="8" id="KW-1185">Reference proteome</keyword>
<keyword evidence="2 5" id="KW-0378">Hydrolase</keyword>
<evidence type="ECO:0000256" key="1">
    <source>
        <dbReference type="ARBA" id="ARBA00009865"/>
    </source>
</evidence>
<dbReference type="PANTHER" id="PTHR42812:SF12">
    <property type="entry name" value="BETA-XYLOSIDASE-RELATED"/>
    <property type="match status" value="1"/>
</dbReference>
<dbReference type="EMBL" id="FRAC01000010">
    <property type="protein sequence ID" value="SHK25931.1"/>
    <property type="molecule type" value="Genomic_DNA"/>
</dbReference>
<evidence type="ECO:0000256" key="5">
    <source>
        <dbReference type="RuleBase" id="RU361187"/>
    </source>
</evidence>
<organism evidence="7 8">
    <name type="scientific">Anaerocolumna jejuensis DSM 15929</name>
    <dbReference type="NCBI Taxonomy" id="1121322"/>
    <lineage>
        <taxon>Bacteria</taxon>
        <taxon>Bacillati</taxon>
        <taxon>Bacillota</taxon>
        <taxon>Clostridia</taxon>
        <taxon>Lachnospirales</taxon>
        <taxon>Lachnospiraceae</taxon>
        <taxon>Anaerocolumna</taxon>
    </lineage>
</organism>
<feature type="site" description="Important for catalytic activity, responsible for pKa modulation of the active site Glu and correct orientation of both the proton donor and substrate" evidence="4">
    <location>
        <position position="123"/>
    </location>
</feature>
<dbReference type="Gene3D" id="2.115.10.20">
    <property type="entry name" value="Glycosyl hydrolase domain, family 43"/>
    <property type="match status" value="1"/>
</dbReference>
<reference evidence="7 8" key="1">
    <citation type="submission" date="2016-11" db="EMBL/GenBank/DDBJ databases">
        <authorList>
            <person name="Jaros S."/>
            <person name="Januszkiewicz K."/>
            <person name="Wedrychowicz H."/>
        </authorList>
    </citation>
    <scope>NUCLEOTIDE SEQUENCE [LARGE SCALE GENOMIC DNA]</scope>
    <source>
        <strain evidence="7 8">DSM 15929</strain>
    </source>
</reference>
<dbReference type="InterPro" id="IPR013320">
    <property type="entry name" value="ConA-like_dom_sf"/>
</dbReference>
<gene>
    <name evidence="7" type="ORF">SAMN02745136_02107</name>
</gene>
<name>A0A1M6R0B4_9FIRM</name>
<dbReference type="GO" id="GO:0004553">
    <property type="term" value="F:hydrolase activity, hydrolyzing O-glycosyl compounds"/>
    <property type="evidence" value="ECO:0007669"/>
    <property type="project" value="InterPro"/>
</dbReference>
<dbReference type="InterPro" id="IPR041542">
    <property type="entry name" value="GH43_C2"/>
</dbReference>